<dbReference type="AlphaFoldDB" id="A0A9D9EFF5"/>
<feature type="binding site" evidence="7">
    <location>
        <position position="167"/>
    </location>
    <ligand>
        <name>Zn(2+)</name>
        <dbReference type="ChEBI" id="CHEBI:29105"/>
    </ligand>
</feature>
<dbReference type="GO" id="GO:0006046">
    <property type="term" value="P:N-acetylglucosamine catabolic process"/>
    <property type="evidence" value="ECO:0007669"/>
    <property type="project" value="TreeGrafter"/>
</dbReference>
<comment type="similarity">
    <text evidence="1 5">Belongs to the metallo-dependent hydrolases superfamily. NagA family.</text>
</comment>
<evidence type="ECO:0000256" key="6">
    <source>
        <dbReference type="PIRSR" id="PIRSR038994-1"/>
    </source>
</evidence>
<dbReference type="NCBIfam" id="TIGR00221">
    <property type="entry name" value="nagA"/>
    <property type="match status" value="1"/>
</dbReference>
<evidence type="ECO:0000313" key="10">
    <source>
        <dbReference type="Proteomes" id="UP000823633"/>
    </source>
</evidence>
<evidence type="ECO:0000256" key="2">
    <source>
        <dbReference type="ARBA" id="ARBA00022723"/>
    </source>
</evidence>
<evidence type="ECO:0000259" key="8">
    <source>
        <dbReference type="Pfam" id="PF01979"/>
    </source>
</evidence>
<sequence length="336" mass="35949">MPGFIDIHTHGGAMVDVNHITGRSDLETLSHFYACHGVTSVLLSVMTDTKERMKELVRTLAAGLEEPLGGADIVGIHLEGPFLSPEYRGAMPEDLVLKGDWDFLQELLEAGRGKVRYITLAPEVEGVMDLIGKLALDGRVGISMGHSSADYETAMRAVDAGVRSATHLFNAMKLFHMHRPAVSGAALESDEVYTELIVDGFHLHPATVRLVAKTKGWDRIIAVSDSIMASGLGSGRYKLGVNDVIVGEDGDAKLPDGVRAGSTLTLDVAYRRLKAFTGAGDHLLAKALSTNAARLLKLDDRGVVAVGKRADLVLLDRDGTVARTIVAGRTVYGKGE</sequence>
<organism evidence="9 10">
    <name type="scientific">Candidatus Aphodenecus pullistercoris</name>
    <dbReference type="NCBI Taxonomy" id="2840669"/>
    <lineage>
        <taxon>Bacteria</taxon>
        <taxon>Pseudomonadati</taxon>
        <taxon>Spirochaetota</taxon>
        <taxon>Spirochaetia</taxon>
        <taxon>Spirochaetales</taxon>
        <taxon>Candidatus Aphodenecus</taxon>
    </lineage>
</organism>
<dbReference type="InterPro" id="IPR011059">
    <property type="entry name" value="Metal-dep_hydrolase_composite"/>
</dbReference>
<proteinExistence type="inferred from homology"/>
<dbReference type="EMBL" id="JADIMU010000067">
    <property type="protein sequence ID" value="MBO8444024.1"/>
    <property type="molecule type" value="Genomic_DNA"/>
</dbReference>
<keyword evidence="3 5" id="KW-0378">Hydrolase</keyword>
<feature type="domain" description="Amidohydrolase-related" evidence="8">
    <location>
        <begin position="1"/>
        <end position="331"/>
    </location>
</feature>
<evidence type="ECO:0000256" key="4">
    <source>
        <dbReference type="ARBA" id="ARBA00023277"/>
    </source>
</evidence>
<dbReference type="InterPro" id="IPR003764">
    <property type="entry name" value="GlcNAc_6-P_deAcase"/>
</dbReference>
<accession>A0A9D9EFF5</accession>
<dbReference type="PANTHER" id="PTHR11113:SF14">
    <property type="entry name" value="N-ACETYLGLUCOSAMINE-6-PHOSPHATE DEACETYLASE"/>
    <property type="match status" value="1"/>
</dbReference>
<feature type="binding site" evidence="7">
    <location>
        <position position="79"/>
    </location>
    <ligand>
        <name>Zn(2+)</name>
        <dbReference type="ChEBI" id="CHEBI:29105"/>
    </ligand>
</feature>
<evidence type="ECO:0000256" key="5">
    <source>
        <dbReference type="PIRNR" id="PIRNR038994"/>
    </source>
</evidence>
<dbReference type="SUPFAM" id="SSF51556">
    <property type="entry name" value="Metallo-dependent hydrolases"/>
    <property type="match status" value="1"/>
</dbReference>
<evidence type="ECO:0000256" key="1">
    <source>
        <dbReference type="ARBA" id="ARBA00010716"/>
    </source>
</evidence>
<dbReference type="Gene3D" id="3.20.20.140">
    <property type="entry name" value="Metal-dependent hydrolases"/>
    <property type="match status" value="1"/>
</dbReference>
<dbReference type="GO" id="GO:0046872">
    <property type="term" value="F:metal ion binding"/>
    <property type="evidence" value="ECO:0007669"/>
    <property type="project" value="UniProtKB-KW"/>
</dbReference>
<dbReference type="InterPro" id="IPR032466">
    <property type="entry name" value="Metal_Hydrolase"/>
</dbReference>
<name>A0A9D9EFF5_9SPIR</name>
<dbReference type="PIRSF" id="PIRSF038994">
    <property type="entry name" value="NagA"/>
    <property type="match status" value="1"/>
</dbReference>
<dbReference type="InterPro" id="IPR006680">
    <property type="entry name" value="Amidohydro-rel"/>
</dbReference>
<dbReference type="SUPFAM" id="SSF51338">
    <property type="entry name" value="Composite domain of metallo-dependent hydrolases"/>
    <property type="match status" value="1"/>
</dbReference>
<keyword evidence="2 7" id="KW-0479">Metal-binding</keyword>
<reference evidence="9" key="2">
    <citation type="journal article" date="2021" name="PeerJ">
        <title>Extensive microbial diversity within the chicken gut microbiome revealed by metagenomics and culture.</title>
        <authorList>
            <person name="Gilroy R."/>
            <person name="Ravi A."/>
            <person name="Getino M."/>
            <person name="Pursley I."/>
            <person name="Horton D.L."/>
            <person name="Alikhan N.F."/>
            <person name="Baker D."/>
            <person name="Gharbi K."/>
            <person name="Hall N."/>
            <person name="Watson M."/>
            <person name="Adriaenssens E.M."/>
            <person name="Foster-Nyarko E."/>
            <person name="Jarju S."/>
            <person name="Secka A."/>
            <person name="Antonio M."/>
            <person name="Oren A."/>
            <person name="Chaudhuri R.R."/>
            <person name="La Ragione R."/>
            <person name="Hildebrand F."/>
            <person name="Pallen M.J."/>
        </authorList>
    </citation>
    <scope>NUCLEOTIDE SEQUENCE</scope>
    <source>
        <strain evidence="9">11167</strain>
    </source>
</reference>
<reference evidence="9" key="1">
    <citation type="submission" date="2020-10" db="EMBL/GenBank/DDBJ databases">
        <authorList>
            <person name="Gilroy R."/>
        </authorList>
    </citation>
    <scope>NUCLEOTIDE SEQUENCE</scope>
    <source>
        <strain evidence="9">11167</strain>
    </source>
</reference>
<dbReference type="Proteomes" id="UP000823633">
    <property type="component" value="Unassembled WGS sequence"/>
</dbReference>
<keyword evidence="4 5" id="KW-0119">Carbohydrate metabolism</keyword>
<evidence type="ECO:0000256" key="3">
    <source>
        <dbReference type="ARBA" id="ARBA00022801"/>
    </source>
</evidence>
<dbReference type="Pfam" id="PF01979">
    <property type="entry name" value="Amidohydro_1"/>
    <property type="match status" value="1"/>
</dbReference>
<evidence type="ECO:0000313" key="9">
    <source>
        <dbReference type="EMBL" id="MBO8444024.1"/>
    </source>
</evidence>
<protein>
    <submittedName>
        <fullName evidence="9">N-acetylglucosamine-6-phosphate deacetylase</fullName>
        <ecNumber evidence="9">3.5.1.25</ecNumber>
    </submittedName>
</protein>
<dbReference type="EC" id="3.5.1.25" evidence="9"/>
<comment type="caution">
    <text evidence="9">The sequence shown here is derived from an EMBL/GenBank/DDBJ whole genome shotgun (WGS) entry which is preliminary data.</text>
</comment>
<dbReference type="PANTHER" id="PTHR11113">
    <property type="entry name" value="N-ACETYLGLUCOSAMINE-6-PHOSPHATE DEACETYLASE"/>
    <property type="match status" value="1"/>
</dbReference>
<dbReference type="GO" id="GO:0008448">
    <property type="term" value="F:N-acetylglucosamine-6-phosphate deacetylase activity"/>
    <property type="evidence" value="ECO:0007669"/>
    <property type="project" value="UniProtKB-EC"/>
</dbReference>
<feature type="binding site" evidence="7">
    <location>
        <position position="146"/>
    </location>
    <ligand>
        <name>Zn(2+)</name>
        <dbReference type="ChEBI" id="CHEBI:29105"/>
    </ligand>
</feature>
<dbReference type="Gene3D" id="2.30.40.10">
    <property type="entry name" value="Urease, subunit C, domain 1"/>
    <property type="match status" value="1"/>
</dbReference>
<comment type="cofactor">
    <cofactor evidence="7">
        <name>a divalent metal cation</name>
        <dbReference type="ChEBI" id="CHEBI:60240"/>
    </cofactor>
    <text evidence="7">Binds 1 divalent metal cation per subunit.</text>
</comment>
<feature type="active site" description="Proton donor/acceptor" evidence="6">
    <location>
        <position position="225"/>
    </location>
</feature>
<evidence type="ECO:0000256" key="7">
    <source>
        <dbReference type="PIRSR" id="PIRSR038994-3"/>
    </source>
</evidence>
<gene>
    <name evidence="9" type="primary">nagA</name>
    <name evidence="9" type="ORF">IAC42_09780</name>
</gene>